<organism evidence="3 4">
    <name type="scientific">Turnera subulata</name>
    <dbReference type="NCBI Taxonomy" id="218843"/>
    <lineage>
        <taxon>Eukaryota</taxon>
        <taxon>Viridiplantae</taxon>
        <taxon>Streptophyta</taxon>
        <taxon>Embryophyta</taxon>
        <taxon>Tracheophyta</taxon>
        <taxon>Spermatophyta</taxon>
        <taxon>Magnoliopsida</taxon>
        <taxon>eudicotyledons</taxon>
        <taxon>Gunneridae</taxon>
        <taxon>Pentapetalae</taxon>
        <taxon>rosids</taxon>
        <taxon>fabids</taxon>
        <taxon>Malpighiales</taxon>
        <taxon>Passifloraceae</taxon>
        <taxon>Turnera</taxon>
    </lineage>
</organism>
<dbReference type="Proteomes" id="UP001141552">
    <property type="component" value="Unassembled WGS sequence"/>
</dbReference>
<sequence>MKFHHHLLTPNPFLSLNSLITPPRNPIPLPRHSIPRLNHSSLNYSSKLSRFVPICSLSTPTTTTNNKQSSISTTQSPSESNSITVADGEEELNVEVGSPVVPSFFPSPTKLSVSGQAFLLLTFIASTTCVAFVSLVVAAIPTLHELGFENSASCFCCLIIRNGMEKWFTDSAADGFLAMGRAATSLSKLADTAREELPSTMTAIRLSGMEISDLTLELSDLSQEIADGVNKSTQAVQAAEAGIRQLGSLARHHTVSMIQERASLPEISLQPVVAGAAKKTSHAVGQATKRLLNIISRGESSSGNEGIDRVEV</sequence>
<feature type="transmembrane region" description="Helical" evidence="2">
    <location>
        <begin position="117"/>
        <end position="140"/>
    </location>
</feature>
<feature type="compositionally biased region" description="Low complexity" evidence="1">
    <location>
        <begin position="68"/>
        <end position="83"/>
    </location>
</feature>
<dbReference type="PANTHER" id="PTHR33825:SF14">
    <property type="entry name" value="CHITINASE-LIKE PROTEIN"/>
    <property type="match status" value="1"/>
</dbReference>
<evidence type="ECO:0000256" key="1">
    <source>
        <dbReference type="SAM" id="MobiDB-lite"/>
    </source>
</evidence>
<proteinExistence type="predicted"/>
<gene>
    <name evidence="3" type="ORF">Tsubulata_000805</name>
</gene>
<dbReference type="EMBL" id="JAKUCV010001506">
    <property type="protein sequence ID" value="KAJ4846117.1"/>
    <property type="molecule type" value="Genomic_DNA"/>
</dbReference>
<comment type="caution">
    <text evidence="3">The sequence shown here is derived from an EMBL/GenBank/DDBJ whole genome shotgun (WGS) entry which is preliminary data.</text>
</comment>
<keyword evidence="2" id="KW-0472">Membrane</keyword>
<reference evidence="3" key="2">
    <citation type="journal article" date="2023" name="Plants (Basel)">
        <title>Annotation of the Turnera subulata (Passifloraceae) Draft Genome Reveals the S-Locus Evolved after the Divergence of Turneroideae from Passifloroideae in a Stepwise Manner.</title>
        <authorList>
            <person name="Henning P.M."/>
            <person name="Roalson E.H."/>
            <person name="Mir W."/>
            <person name="McCubbin A.G."/>
            <person name="Shore J.S."/>
        </authorList>
    </citation>
    <scope>NUCLEOTIDE SEQUENCE</scope>
    <source>
        <strain evidence="3">F60SS</strain>
    </source>
</reference>
<reference evidence="3" key="1">
    <citation type="submission" date="2022-02" db="EMBL/GenBank/DDBJ databases">
        <authorList>
            <person name="Henning P.M."/>
            <person name="McCubbin A.G."/>
            <person name="Shore J.S."/>
        </authorList>
    </citation>
    <scope>NUCLEOTIDE SEQUENCE</scope>
    <source>
        <strain evidence="3">F60SS</strain>
        <tissue evidence="3">Leaves</tissue>
    </source>
</reference>
<dbReference type="AlphaFoldDB" id="A0A9Q0GA96"/>
<keyword evidence="4" id="KW-1185">Reference proteome</keyword>
<keyword evidence="2" id="KW-0812">Transmembrane</keyword>
<evidence type="ECO:0000313" key="4">
    <source>
        <dbReference type="Proteomes" id="UP001141552"/>
    </source>
</evidence>
<accession>A0A9Q0GA96</accession>
<dbReference type="PANTHER" id="PTHR33825">
    <property type="entry name" value="CHITINASE-LIKE PROTEIN"/>
    <property type="match status" value="1"/>
</dbReference>
<evidence type="ECO:0000256" key="2">
    <source>
        <dbReference type="SAM" id="Phobius"/>
    </source>
</evidence>
<name>A0A9Q0GA96_9ROSI</name>
<dbReference type="OrthoDB" id="1923031at2759"/>
<evidence type="ECO:0000313" key="3">
    <source>
        <dbReference type="EMBL" id="KAJ4846117.1"/>
    </source>
</evidence>
<protein>
    <submittedName>
        <fullName evidence="3">Uncharacterized protein</fullName>
    </submittedName>
</protein>
<feature type="region of interest" description="Disordered" evidence="1">
    <location>
        <begin position="60"/>
        <end position="83"/>
    </location>
</feature>
<keyword evidence="2" id="KW-1133">Transmembrane helix</keyword>